<reference evidence="2 3" key="1">
    <citation type="submission" date="2018-08" db="EMBL/GenBank/DDBJ databases">
        <title>Aphanomyces genome sequencing and annotation.</title>
        <authorList>
            <person name="Minardi D."/>
            <person name="Oidtmann B."/>
            <person name="Van Der Giezen M."/>
            <person name="Studholme D.J."/>
        </authorList>
    </citation>
    <scope>NUCLEOTIDE SEQUENCE [LARGE SCALE GENOMIC DNA]</scope>
    <source>
        <strain evidence="2 3">NJM0002</strain>
    </source>
</reference>
<keyword evidence="1" id="KW-0472">Membrane</keyword>
<dbReference type="PANTHER" id="PTHR20921:SF0">
    <property type="entry name" value="TRANSMEMBRANE PROTEIN 222"/>
    <property type="match status" value="1"/>
</dbReference>
<dbReference type="InterPro" id="IPR008496">
    <property type="entry name" value="TMEM222/RTE1"/>
</dbReference>
<keyword evidence="1" id="KW-1133">Transmembrane helix</keyword>
<sequence length="193" mass="21968">MCRMRISRLSGYAIPTQLNFTKMDKAPTNPRRVDVGNDRYPFSIVWTPLPLISWFFPFIGHMGIADSNGIIYDFAGPYYIGEDNFAFGRPTRYLQLTLPASVSEDAWDEGVRQGCDVYKKRMHNICCDNCHSHVARCLNSMGYPCVWGSNWNMVVLCFYCLFNGGFVNLRGFLLTWGPFSIIAAILLCSIVFN</sequence>
<dbReference type="AlphaFoldDB" id="A0A418AZH1"/>
<organism evidence="2 3">
    <name type="scientific">Aphanomyces invadans</name>
    <dbReference type="NCBI Taxonomy" id="157072"/>
    <lineage>
        <taxon>Eukaryota</taxon>
        <taxon>Sar</taxon>
        <taxon>Stramenopiles</taxon>
        <taxon>Oomycota</taxon>
        <taxon>Saprolegniomycetes</taxon>
        <taxon>Saprolegniales</taxon>
        <taxon>Verrucalvaceae</taxon>
        <taxon>Aphanomyces</taxon>
    </lineage>
</organism>
<proteinExistence type="predicted"/>
<dbReference type="PANTHER" id="PTHR20921">
    <property type="entry name" value="TRANSMEMBRANE PROTEIN 222"/>
    <property type="match status" value="1"/>
</dbReference>
<comment type="caution">
    <text evidence="2">The sequence shown here is derived from an EMBL/GenBank/DDBJ whole genome shotgun (WGS) entry which is preliminary data.</text>
</comment>
<feature type="transmembrane region" description="Helical" evidence="1">
    <location>
        <begin position="173"/>
        <end position="192"/>
    </location>
</feature>
<keyword evidence="1" id="KW-0812">Transmembrane</keyword>
<dbReference type="Pfam" id="PF05608">
    <property type="entry name" value="RTE1"/>
    <property type="match status" value="1"/>
</dbReference>
<feature type="transmembrane region" description="Helical" evidence="1">
    <location>
        <begin position="150"/>
        <end position="167"/>
    </location>
</feature>
<accession>A0A418AZH1</accession>
<evidence type="ECO:0000256" key="1">
    <source>
        <dbReference type="SAM" id="Phobius"/>
    </source>
</evidence>
<evidence type="ECO:0000313" key="3">
    <source>
        <dbReference type="Proteomes" id="UP000285060"/>
    </source>
</evidence>
<name>A0A418AZH1_9STRA</name>
<keyword evidence="3" id="KW-1185">Reference proteome</keyword>
<dbReference type="EMBL" id="QUSY01000253">
    <property type="protein sequence ID" value="RHY31011.1"/>
    <property type="molecule type" value="Genomic_DNA"/>
</dbReference>
<evidence type="ECO:0000313" key="2">
    <source>
        <dbReference type="EMBL" id="RHY31011.1"/>
    </source>
</evidence>
<gene>
    <name evidence="2" type="ORF">DYB32_003835</name>
</gene>
<dbReference type="Proteomes" id="UP000285060">
    <property type="component" value="Unassembled WGS sequence"/>
</dbReference>
<dbReference type="VEuPathDB" id="FungiDB:H310_08582"/>
<protein>
    <submittedName>
        <fullName evidence="2">Uncharacterized protein</fullName>
    </submittedName>
</protein>